<evidence type="ECO:0000313" key="7">
    <source>
        <dbReference type="Proteomes" id="UP000634136"/>
    </source>
</evidence>
<proteinExistence type="inferred from homology"/>
<keyword evidence="3 4" id="KW-0808">Transferase</keyword>
<dbReference type="Proteomes" id="UP000634136">
    <property type="component" value="Unassembled WGS sequence"/>
</dbReference>
<dbReference type="PANTHER" id="PTHR48045:SF34">
    <property type="entry name" value="ISOFLAVONE 7-O-GLUCOSYLTRANSFERASE 1-LIKE"/>
    <property type="match status" value="1"/>
</dbReference>
<sequence>MSISSENKHIAIVVFPFGSHPLSLLHLSIKLAHAAPNVTFSFINTAKSNQTLFSTPNINIPHNIKSYDVSDGIPEGHVLGDHPFEKLNLFLHAGHENLQKGIDLAVKNTHKNVTCIIADAFVTPSLVLAQNLNIPWIAVWAPLSISLSVHFYTHLIRQKKCPTSLDFIPGLSHIKIQDIPEEVLLNHSEEEQLFSKELAYMAKVLPQAKAVVMSSFEELDPPLFVQDMKSKLKTLLFIGRLTISIASSSPPCDTNTLKPDECMLWLEKQKAKSVAYISFGTMVTPPHHELLEVSEAFEACKFPFLWSLRDDLKALLPKGFIERTSMRGKIVPWAPQTQVLGHGAVGVFVTHCGGNSVVEGISNGVPLICRPFFGDHGMSARMVEDVWGIGVRIEGGVFTKNGLLKSLNLVLEEEEGKRTRNNAFKLKNAVKFAAGPQDFHWVIVVNDGVQVFMKFN</sequence>
<comment type="caution">
    <text evidence="6">The sequence shown here is derived from an EMBL/GenBank/DDBJ whole genome shotgun (WGS) entry which is preliminary data.</text>
</comment>
<name>A0A835CL37_9FABA</name>
<dbReference type="InterPro" id="IPR002213">
    <property type="entry name" value="UDP_glucos_trans"/>
</dbReference>
<evidence type="ECO:0000256" key="3">
    <source>
        <dbReference type="ARBA" id="ARBA00022679"/>
    </source>
</evidence>
<evidence type="ECO:0000313" key="6">
    <source>
        <dbReference type="EMBL" id="KAF7843032.1"/>
    </source>
</evidence>
<reference evidence="6" key="1">
    <citation type="submission" date="2020-09" db="EMBL/GenBank/DDBJ databases">
        <title>Genome-Enabled Discovery of Anthraquinone Biosynthesis in Senna tora.</title>
        <authorList>
            <person name="Kang S.-H."/>
            <person name="Pandey R.P."/>
            <person name="Lee C.-M."/>
            <person name="Sim J.-S."/>
            <person name="Jeong J.-T."/>
            <person name="Choi B.-S."/>
            <person name="Jung M."/>
            <person name="Ginzburg D."/>
            <person name="Zhao K."/>
            <person name="Won S.Y."/>
            <person name="Oh T.-J."/>
            <person name="Yu Y."/>
            <person name="Kim N.-H."/>
            <person name="Lee O.R."/>
            <person name="Lee T.-H."/>
            <person name="Bashyal P."/>
            <person name="Kim T.-S."/>
            <person name="Lee W.-H."/>
            <person name="Kawkins C."/>
            <person name="Kim C.-K."/>
            <person name="Kim J.S."/>
            <person name="Ahn B.O."/>
            <person name="Rhee S.Y."/>
            <person name="Sohng J.K."/>
        </authorList>
    </citation>
    <scope>NUCLEOTIDE SEQUENCE</scope>
    <source>
        <tissue evidence="6">Leaf</tissue>
    </source>
</reference>
<keyword evidence="2 4" id="KW-0328">Glycosyltransferase</keyword>
<keyword evidence="7" id="KW-1185">Reference proteome</keyword>
<evidence type="ECO:0000256" key="1">
    <source>
        <dbReference type="ARBA" id="ARBA00009995"/>
    </source>
</evidence>
<dbReference type="PROSITE" id="PS00375">
    <property type="entry name" value="UDPGT"/>
    <property type="match status" value="1"/>
</dbReference>
<dbReference type="OrthoDB" id="5835829at2759"/>
<accession>A0A835CL37</accession>
<dbReference type="AlphaFoldDB" id="A0A835CL37"/>
<evidence type="ECO:0000256" key="4">
    <source>
        <dbReference type="RuleBase" id="RU003718"/>
    </source>
</evidence>
<evidence type="ECO:0000256" key="2">
    <source>
        <dbReference type="ARBA" id="ARBA00022676"/>
    </source>
</evidence>
<dbReference type="GO" id="GO:0008194">
    <property type="term" value="F:UDP-glycosyltransferase activity"/>
    <property type="evidence" value="ECO:0007669"/>
    <property type="project" value="InterPro"/>
</dbReference>
<protein>
    <recommendedName>
        <fullName evidence="5">Glycosyltransferase</fullName>
        <ecNumber evidence="5">2.4.1.-</ecNumber>
    </recommendedName>
</protein>
<dbReference type="InterPro" id="IPR035595">
    <property type="entry name" value="UDP_glycos_trans_CS"/>
</dbReference>
<dbReference type="SUPFAM" id="SSF53756">
    <property type="entry name" value="UDP-Glycosyltransferase/glycogen phosphorylase"/>
    <property type="match status" value="1"/>
</dbReference>
<organism evidence="6 7">
    <name type="scientific">Senna tora</name>
    <dbReference type="NCBI Taxonomy" id="362788"/>
    <lineage>
        <taxon>Eukaryota</taxon>
        <taxon>Viridiplantae</taxon>
        <taxon>Streptophyta</taxon>
        <taxon>Embryophyta</taxon>
        <taxon>Tracheophyta</taxon>
        <taxon>Spermatophyta</taxon>
        <taxon>Magnoliopsida</taxon>
        <taxon>eudicotyledons</taxon>
        <taxon>Gunneridae</taxon>
        <taxon>Pentapetalae</taxon>
        <taxon>rosids</taxon>
        <taxon>fabids</taxon>
        <taxon>Fabales</taxon>
        <taxon>Fabaceae</taxon>
        <taxon>Caesalpinioideae</taxon>
        <taxon>Cassia clade</taxon>
        <taxon>Senna</taxon>
    </lineage>
</organism>
<dbReference type="CDD" id="cd03784">
    <property type="entry name" value="GT1_Gtf-like"/>
    <property type="match status" value="1"/>
</dbReference>
<dbReference type="FunFam" id="3.40.50.2000:FF:000091">
    <property type="entry name" value="Glycosyltransferase"/>
    <property type="match status" value="1"/>
</dbReference>
<dbReference type="Pfam" id="PF00201">
    <property type="entry name" value="UDPGT"/>
    <property type="match status" value="1"/>
</dbReference>
<gene>
    <name evidence="6" type="ORF">G2W53_005330</name>
</gene>
<comment type="similarity">
    <text evidence="1 4">Belongs to the UDP-glycosyltransferase family.</text>
</comment>
<evidence type="ECO:0000256" key="5">
    <source>
        <dbReference type="RuleBase" id="RU362057"/>
    </source>
</evidence>
<dbReference type="EC" id="2.4.1.-" evidence="5"/>
<dbReference type="PANTHER" id="PTHR48045">
    <property type="entry name" value="UDP-GLYCOSYLTRANSFERASE 72B1"/>
    <property type="match status" value="1"/>
</dbReference>
<dbReference type="EMBL" id="JAAIUW010000002">
    <property type="protein sequence ID" value="KAF7843032.1"/>
    <property type="molecule type" value="Genomic_DNA"/>
</dbReference>
<dbReference type="Gene3D" id="3.40.50.2000">
    <property type="entry name" value="Glycogen Phosphorylase B"/>
    <property type="match status" value="2"/>
</dbReference>